<dbReference type="Pfam" id="PF07179">
    <property type="entry name" value="SseB"/>
    <property type="match status" value="1"/>
</dbReference>
<dbReference type="InterPro" id="IPR009839">
    <property type="entry name" value="SseB_N"/>
</dbReference>
<dbReference type="EMBL" id="LT985188">
    <property type="protein sequence ID" value="SPD88624.1"/>
    <property type="molecule type" value="Genomic_DNA"/>
</dbReference>
<proteinExistence type="predicted"/>
<accession>A0A2N9JKQ0</accession>
<dbReference type="Proteomes" id="UP000238164">
    <property type="component" value="Chromosome 1"/>
</dbReference>
<sequence length="131" mass="14518">MQPEPQTHLERLLARAHANPTDAKAYTAFVKELIATTVGVLGHAEPHGFQPLALTPSGSLGVCVFTHPVRYDAFTATQLPALDWQVRPDRARPLFEWAVANDLFVLLNPGSPLSKDFPPFELNDVLHGRWI</sequence>
<name>A0A2N9JKQ0_9ACTN</name>
<evidence type="ECO:0000259" key="1">
    <source>
        <dbReference type="Pfam" id="PF07179"/>
    </source>
</evidence>
<evidence type="ECO:0000313" key="2">
    <source>
        <dbReference type="EMBL" id="SPD88624.1"/>
    </source>
</evidence>
<feature type="domain" description="SseB protein N-terminal" evidence="1">
    <location>
        <begin position="9"/>
        <end position="122"/>
    </location>
</feature>
<keyword evidence="3" id="KW-1185">Reference proteome</keyword>
<organism evidence="2 3">
    <name type="scientific">Micropruina glycogenica</name>
    <dbReference type="NCBI Taxonomy" id="75385"/>
    <lineage>
        <taxon>Bacteria</taxon>
        <taxon>Bacillati</taxon>
        <taxon>Actinomycetota</taxon>
        <taxon>Actinomycetes</taxon>
        <taxon>Propionibacteriales</taxon>
        <taxon>Nocardioidaceae</taxon>
        <taxon>Micropruina</taxon>
    </lineage>
</organism>
<protein>
    <recommendedName>
        <fullName evidence="1">SseB protein N-terminal domain-containing protein</fullName>
    </recommendedName>
</protein>
<dbReference type="RefSeq" id="WP_105187090.1">
    <property type="nucleotide sequence ID" value="NZ_BAAAGO010000009.1"/>
</dbReference>
<dbReference type="AlphaFoldDB" id="A0A2N9JKQ0"/>
<reference evidence="2 3" key="1">
    <citation type="submission" date="2018-02" db="EMBL/GenBank/DDBJ databases">
        <authorList>
            <person name="Cohen D.B."/>
            <person name="Kent A.D."/>
        </authorList>
    </citation>
    <scope>NUCLEOTIDE SEQUENCE [LARGE SCALE GENOMIC DNA]</scope>
    <source>
        <strain evidence="2">1</strain>
    </source>
</reference>
<evidence type="ECO:0000313" key="3">
    <source>
        <dbReference type="Proteomes" id="UP000238164"/>
    </source>
</evidence>
<dbReference type="KEGG" id="mgg:MPLG2_3594"/>
<gene>
    <name evidence="2" type="ORF">MPLG2_3594</name>
</gene>